<evidence type="ECO:0000313" key="1">
    <source>
        <dbReference type="Proteomes" id="UP000025227"/>
    </source>
</evidence>
<dbReference type="OMA" id="SCASETW"/>
<dbReference type="PANTHER" id="PTHR47027:SF20">
    <property type="entry name" value="REVERSE TRANSCRIPTASE-LIKE PROTEIN WITH RNA-DIRECTED DNA POLYMERASE DOMAIN"/>
    <property type="match status" value="1"/>
</dbReference>
<evidence type="ECO:0000313" key="2">
    <source>
        <dbReference type="WBParaSite" id="HCON_00143830-00001"/>
    </source>
</evidence>
<accession>A0A7I4YW06</accession>
<organism evidence="1 2">
    <name type="scientific">Haemonchus contortus</name>
    <name type="common">Barber pole worm</name>
    <dbReference type="NCBI Taxonomy" id="6289"/>
    <lineage>
        <taxon>Eukaryota</taxon>
        <taxon>Metazoa</taxon>
        <taxon>Ecdysozoa</taxon>
        <taxon>Nematoda</taxon>
        <taxon>Chromadorea</taxon>
        <taxon>Rhabditida</taxon>
        <taxon>Rhabditina</taxon>
        <taxon>Rhabditomorpha</taxon>
        <taxon>Strongyloidea</taxon>
        <taxon>Trichostrongylidae</taxon>
        <taxon>Haemonchus</taxon>
    </lineage>
</organism>
<protein>
    <submittedName>
        <fullName evidence="2">Reverse transcriptase domain-containing protein</fullName>
    </submittedName>
</protein>
<keyword evidence="1" id="KW-1185">Reference proteome</keyword>
<proteinExistence type="predicted"/>
<sequence>MLNDLHTADIKAGLKINMKKTKCMRNEYSDRNPVYLQGEPLEDVDEYVYHGRLFNMKNDLKSELMRRKKAGWAAYNSISNVIEHTRDDELRATLFNSTVLPALSCASETWSLTKNLENQLRRMQMSLERRMVGITLHQQRLNRLHNENIRSLSNVRDIILHIDKAKHTFAGHLIRRDDGRWSTTSVCWEPREKKRFVVNLLYDGKTLLLTETISAIPIQLRQADALSRLIATHSPQGEDVIMARIARDMNDIFHKNVNRLPVTAKNVARTTAEETLYDKYTFKSPTTIGQRNHNRQSLVTLIGEMICRLNKDVYSSEAASSFPDPFSHRP</sequence>
<reference evidence="2" key="1">
    <citation type="submission" date="2020-12" db="UniProtKB">
        <authorList>
            <consortium name="WormBaseParasite"/>
        </authorList>
    </citation>
    <scope>IDENTIFICATION</scope>
    <source>
        <strain evidence="2">MHco3</strain>
    </source>
</reference>
<dbReference type="AlphaFoldDB" id="A0A7I4YW06"/>
<dbReference type="Proteomes" id="UP000025227">
    <property type="component" value="Unplaced"/>
</dbReference>
<dbReference type="PANTHER" id="PTHR47027">
    <property type="entry name" value="REVERSE TRANSCRIPTASE DOMAIN-CONTAINING PROTEIN"/>
    <property type="match status" value="1"/>
</dbReference>
<name>A0A7I4YW06_HAECO</name>
<dbReference type="WBParaSite" id="HCON_00143830-00001">
    <property type="protein sequence ID" value="HCON_00143830-00001"/>
    <property type="gene ID" value="HCON_00143830"/>
</dbReference>